<keyword evidence="3 8" id="KW-0436">Ligase</keyword>
<evidence type="ECO:0000256" key="8">
    <source>
        <dbReference type="HAMAP-Rule" id="MF_01161"/>
    </source>
</evidence>
<reference evidence="10 11" key="2">
    <citation type="submission" date="2020-02" db="EMBL/GenBank/DDBJ databases">
        <title>Genome sequences of Thiorhodococcus mannitoliphagus and Thiorhodococcus minor, purple sulfur photosynthetic bacteria in the gammaproteobacterial family, Chromatiaceae.</title>
        <authorList>
            <person name="Aviles F.A."/>
            <person name="Meyer T.E."/>
            <person name="Kyndt J.A."/>
        </authorList>
    </citation>
    <scope>NUCLEOTIDE SEQUENCE [LARGE SCALE GENOMIC DNA]</scope>
    <source>
        <strain evidence="10 11">DSM 18266</strain>
    </source>
</reference>
<dbReference type="InterPro" id="IPR015262">
    <property type="entry name" value="tRNA_Ile_lys_synt_subst-bd"/>
</dbReference>
<comment type="similarity">
    <text evidence="8">Belongs to the tRNA(Ile)-lysidine synthase family.</text>
</comment>
<accession>A0A6P1DYA7</accession>
<dbReference type="InterPro" id="IPR012795">
    <property type="entry name" value="tRNA_Ile_lys_synt_N"/>
</dbReference>
<dbReference type="GO" id="GO:0005524">
    <property type="term" value="F:ATP binding"/>
    <property type="evidence" value="ECO:0007669"/>
    <property type="project" value="UniProtKB-UniRule"/>
</dbReference>
<dbReference type="HAMAP" id="MF_01161">
    <property type="entry name" value="tRNA_Ile_lys_synt"/>
    <property type="match status" value="1"/>
</dbReference>
<name>A0A6P1DYA7_9GAMM</name>
<dbReference type="InterPro" id="IPR012094">
    <property type="entry name" value="tRNA_Ile_lys_synt"/>
</dbReference>
<reference evidence="11" key="1">
    <citation type="journal article" date="2020" name="Microbiol. Resour. Announc.">
        <title>Draft Genome Sequences of Thiorhodococcus mannitoliphagus and Thiorhodococcus minor, Purple Sulfur Photosynthetic Bacteria in the Gammaproteobacterial Family Chromatiaceae.</title>
        <authorList>
            <person name="Aviles F.A."/>
            <person name="Meyer T.E."/>
            <person name="Kyndt J.A."/>
        </authorList>
    </citation>
    <scope>NUCLEOTIDE SEQUENCE [LARGE SCALE GENOMIC DNA]</scope>
    <source>
        <strain evidence="11">DSM 18266</strain>
    </source>
</reference>
<protein>
    <recommendedName>
        <fullName evidence="8">tRNA(Ile)-lysidine synthase</fullName>
        <ecNumber evidence="8">6.3.4.19</ecNumber>
    </recommendedName>
    <alternativeName>
        <fullName evidence="8">tRNA(Ile)-2-lysyl-cytidine synthase</fullName>
    </alternativeName>
    <alternativeName>
        <fullName evidence="8">tRNA(Ile)-lysidine synthetase</fullName>
    </alternativeName>
</protein>
<dbReference type="GO" id="GO:0006400">
    <property type="term" value="P:tRNA modification"/>
    <property type="evidence" value="ECO:0007669"/>
    <property type="project" value="UniProtKB-UniRule"/>
</dbReference>
<dbReference type="AlphaFoldDB" id="A0A6P1DYA7"/>
<dbReference type="InterPro" id="IPR012796">
    <property type="entry name" value="Lysidine-tRNA-synth_C"/>
</dbReference>
<comment type="function">
    <text evidence="8">Ligates lysine onto the cytidine present at position 34 of the AUA codon-specific tRNA(Ile) that contains the anticodon CAU, in an ATP-dependent manner. Cytidine is converted to lysidine, thus changing the amino acid specificity of the tRNA from methionine to isoleucine.</text>
</comment>
<dbReference type="PANTHER" id="PTHR43033:SF1">
    <property type="entry name" value="TRNA(ILE)-LYSIDINE SYNTHASE-RELATED"/>
    <property type="match status" value="1"/>
</dbReference>
<dbReference type="InterPro" id="IPR014729">
    <property type="entry name" value="Rossmann-like_a/b/a_fold"/>
</dbReference>
<comment type="caution">
    <text evidence="10">The sequence shown here is derived from an EMBL/GenBank/DDBJ whole genome shotgun (WGS) entry which is preliminary data.</text>
</comment>
<comment type="domain">
    <text evidence="8">The N-terminal region contains the highly conserved SGGXDS motif, predicted to be a P-loop motif involved in ATP binding.</text>
</comment>
<dbReference type="CDD" id="cd01992">
    <property type="entry name" value="TilS_N"/>
    <property type="match status" value="1"/>
</dbReference>
<proteinExistence type="inferred from homology"/>
<feature type="binding site" evidence="8">
    <location>
        <begin position="27"/>
        <end position="32"/>
    </location>
    <ligand>
        <name>ATP</name>
        <dbReference type="ChEBI" id="CHEBI:30616"/>
    </ligand>
</feature>
<evidence type="ECO:0000256" key="1">
    <source>
        <dbReference type="ARBA" id="ARBA00004496"/>
    </source>
</evidence>
<evidence type="ECO:0000313" key="10">
    <source>
        <dbReference type="EMBL" id="NEX22679.1"/>
    </source>
</evidence>
<dbReference type="Pfam" id="PF01171">
    <property type="entry name" value="ATP_bind_3"/>
    <property type="match status" value="1"/>
</dbReference>
<evidence type="ECO:0000256" key="5">
    <source>
        <dbReference type="ARBA" id="ARBA00022741"/>
    </source>
</evidence>
<feature type="domain" description="Lysidine-tRNA(Ile) synthetase C-terminal" evidence="9">
    <location>
        <begin position="370"/>
        <end position="441"/>
    </location>
</feature>
<comment type="subcellular location">
    <subcellularLocation>
        <location evidence="1 8">Cytoplasm</location>
    </subcellularLocation>
</comment>
<dbReference type="EMBL" id="JAAIJR010000116">
    <property type="protein sequence ID" value="NEX22679.1"/>
    <property type="molecule type" value="Genomic_DNA"/>
</dbReference>
<sequence length="465" mass="51372">MSGLDSTELLSLLESYGDATCVWVAFSGGMDSAALLESLLDVRDALPGKLQALHVDHGLHPQSQRWAEHCAAFCRSRAVPLAVERIQITPSAGESLEALAREARYAAFSRLLGRRELILTAHHQDDQAETLLLALMRGSGVRGLSAMPVSARLGRGHLIRPLLGCSRAEIARFAAERNLDWIEDPSNAQTHLDRNFLRHCVLPMLQRRWPAASATISRSARHCAEAAWLVEGLANDVLPQLLGGHPGTLSIEMLSQLNRALQKAAVRAWLELYGFVLPDTRHLERILDEVAPARPDARPLVAWKGCQIRRYRDDLFCMEPLPEPPPRTLRLEWRLGETPTMLELPSGLGRLEWHPEPGVSTLARQPPTPLEVRFAQRGCRCRTRLQGHARPLKDHFQAAAVPDWLRPYAPMVLCDDRLVAVAGVCGCLTEEGGGVQGRLVWRGLTVAPLAGVFQREIAVSLPSRA</sequence>
<dbReference type="PANTHER" id="PTHR43033">
    <property type="entry name" value="TRNA(ILE)-LYSIDINE SYNTHASE-RELATED"/>
    <property type="match status" value="1"/>
</dbReference>
<dbReference type="Proteomes" id="UP000471640">
    <property type="component" value="Unassembled WGS sequence"/>
</dbReference>
<dbReference type="NCBIfam" id="TIGR02433">
    <property type="entry name" value="lysidine_TilS_C"/>
    <property type="match status" value="1"/>
</dbReference>
<dbReference type="SUPFAM" id="SSF52402">
    <property type="entry name" value="Adenine nucleotide alpha hydrolases-like"/>
    <property type="match status" value="1"/>
</dbReference>
<organism evidence="10 11">
    <name type="scientific">Thiorhodococcus mannitoliphagus</name>
    <dbReference type="NCBI Taxonomy" id="329406"/>
    <lineage>
        <taxon>Bacteria</taxon>
        <taxon>Pseudomonadati</taxon>
        <taxon>Pseudomonadota</taxon>
        <taxon>Gammaproteobacteria</taxon>
        <taxon>Chromatiales</taxon>
        <taxon>Chromatiaceae</taxon>
        <taxon>Thiorhodococcus</taxon>
    </lineage>
</organism>
<dbReference type="Gene3D" id="1.20.59.20">
    <property type="match status" value="1"/>
</dbReference>
<keyword evidence="5 8" id="KW-0547">Nucleotide-binding</keyword>
<dbReference type="EC" id="6.3.4.19" evidence="8"/>
<evidence type="ECO:0000256" key="6">
    <source>
        <dbReference type="ARBA" id="ARBA00022840"/>
    </source>
</evidence>
<dbReference type="GO" id="GO:0032267">
    <property type="term" value="F:tRNA(Ile)-lysidine synthase activity"/>
    <property type="evidence" value="ECO:0007669"/>
    <property type="project" value="UniProtKB-EC"/>
</dbReference>
<dbReference type="GO" id="GO:0005737">
    <property type="term" value="C:cytoplasm"/>
    <property type="evidence" value="ECO:0007669"/>
    <property type="project" value="UniProtKB-SubCell"/>
</dbReference>
<dbReference type="Pfam" id="PF09179">
    <property type="entry name" value="TilS"/>
    <property type="match status" value="1"/>
</dbReference>
<evidence type="ECO:0000259" key="9">
    <source>
        <dbReference type="SMART" id="SM00977"/>
    </source>
</evidence>
<evidence type="ECO:0000256" key="2">
    <source>
        <dbReference type="ARBA" id="ARBA00022490"/>
    </source>
</evidence>
<dbReference type="SUPFAM" id="SSF56037">
    <property type="entry name" value="PheT/TilS domain"/>
    <property type="match status" value="1"/>
</dbReference>
<dbReference type="Gene3D" id="3.40.50.620">
    <property type="entry name" value="HUPs"/>
    <property type="match status" value="1"/>
</dbReference>
<dbReference type="NCBIfam" id="TIGR02432">
    <property type="entry name" value="lysidine_TilS_N"/>
    <property type="match status" value="1"/>
</dbReference>
<evidence type="ECO:0000313" key="11">
    <source>
        <dbReference type="Proteomes" id="UP000471640"/>
    </source>
</evidence>
<evidence type="ECO:0000256" key="3">
    <source>
        <dbReference type="ARBA" id="ARBA00022598"/>
    </source>
</evidence>
<dbReference type="RefSeq" id="WP_164655772.1">
    <property type="nucleotide sequence ID" value="NZ_JAAIJR010000116.1"/>
</dbReference>
<gene>
    <name evidence="8 10" type="primary">tilS</name>
    <name evidence="10" type="ORF">G3480_20610</name>
</gene>
<dbReference type="InterPro" id="IPR011063">
    <property type="entry name" value="TilS/TtcA_N"/>
</dbReference>
<dbReference type="SUPFAM" id="SSF82829">
    <property type="entry name" value="MesJ substrate recognition domain-like"/>
    <property type="match status" value="1"/>
</dbReference>
<dbReference type="SMART" id="SM00977">
    <property type="entry name" value="TilS_C"/>
    <property type="match status" value="1"/>
</dbReference>
<evidence type="ECO:0000256" key="4">
    <source>
        <dbReference type="ARBA" id="ARBA00022694"/>
    </source>
</evidence>
<keyword evidence="6 8" id="KW-0067">ATP-binding</keyword>
<comment type="catalytic activity">
    <reaction evidence="7 8">
        <text>cytidine(34) in tRNA(Ile2) + L-lysine + ATP = lysidine(34) in tRNA(Ile2) + AMP + diphosphate + H(+)</text>
        <dbReference type="Rhea" id="RHEA:43744"/>
        <dbReference type="Rhea" id="RHEA-COMP:10625"/>
        <dbReference type="Rhea" id="RHEA-COMP:10670"/>
        <dbReference type="ChEBI" id="CHEBI:15378"/>
        <dbReference type="ChEBI" id="CHEBI:30616"/>
        <dbReference type="ChEBI" id="CHEBI:32551"/>
        <dbReference type="ChEBI" id="CHEBI:33019"/>
        <dbReference type="ChEBI" id="CHEBI:82748"/>
        <dbReference type="ChEBI" id="CHEBI:83665"/>
        <dbReference type="ChEBI" id="CHEBI:456215"/>
        <dbReference type="EC" id="6.3.4.19"/>
    </reaction>
</comment>
<keyword evidence="11" id="KW-1185">Reference proteome</keyword>
<keyword evidence="4 8" id="KW-0819">tRNA processing</keyword>
<keyword evidence="2 8" id="KW-0963">Cytoplasm</keyword>
<evidence type="ECO:0000256" key="7">
    <source>
        <dbReference type="ARBA" id="ARBA00048539"/>
    </source>
</evidence>
<dbReference type="Pfam" id="PF11734">
    <property type="entry name" value="TilS_C"/>
    <property type="match status" value="1"/>
</dbReference>